<name>A0A318FPF8_KLEOX</name>
<proteinExistence type="inferred from homology"/>
<organism evidence="7 8">
    <name type="scientific">Klebsiella oxytoca</name>
    <dbReference type="NCBI Taxonomy" id="571"/>
    <lineage>
        <taxon>Bacteria</taxon>
        <taxon>Pseudomonadati</taxon>
        <taxon>Pseudomonadota</taxon>
        <taxon>Gammaproteobacteria</taxon>
        <taxon>Enterobacterales</taxon>
        <taxon>Enterobacteriaceae</taxon>
        <taxon>Klebsiella/Raoultella group</taxon>
        <taxon>Klebsiella</taxon>
    </lineage>
</organism>
<sequence>MKMKSKILTTGALLFLFSPLVQAGNGTIAVEGKIVDGTCALQGAAEENGIPSTNLTFTMHRDVTTTAIIESEVWGDNYKDFHIHFICASTMISRNIQVKISATEYQNEILLNTDKSGPSNIGFRIRDQVWQVMNYDRLDPGTTYSIPAENFSLAYTVSYTRLNNEPIATGPIVSTIYYDVTYL</sequence>
<evidence type="ECO:0000256" key="3">
    <source>
        <dbReference type="ARBA" id="ARBA00022729"/>
    </source>
</evidence>
<feature type="domain" description="Fimbrial-type adhesion" evidence="6">
    <location>
        <begin position="74"/>
        <end position="182"/>
    </location>
</feature>
<dbReference type="InterPro" id="IPR050263">
    <property type="entry name" value="Bact_Fimbrial_Adh_Pro"/>
</dbReference>
<dbReference type="InterPro" id="IPR008966">
    <property type="entry name" value="Adhesion_dom_sf"/>
</dbReference>
<comment type="similarity">
    <text evidence="2">Belongs to the fimbrial protein family.</text>
</comment>
<evidence type="ECO:0000256" key="2">
    <source>
        <dbReference type="ARBA" id="ARBA00006671"/>
    </source>
</evidence>
<dbReference type="PANTHER" id="PTHR33420">
    <property type="entry name" value="FIMBRIAL SUBUNIT ELFA-RELATED"/>
    <property type="match status" value="1"/>
</dbReference>
<evidence type="ECO:0000259" key="6">
    <source>
        <dbReference type="Pfam" id="PF00419"/>
    </source>
</evidence>
<dbReference type="InterPro" id="IPR000259">
    <property type="entry name" value="Adhesion_dom_fimbrial"/>
</dbReference>
<reference evidence="7 8" key="1">
    <citation type="submission" date="2018-05" db="EMBL/GenBank/DDBJ databases">
        <title>Freshwater and sediment microbial communities from various areas in North America, analyzing microbe dynamics in response to fracking.</title>
        <authorList>
            <person name="Lamendella R."/>
        </authorList>
    </citation>
    <scope>NUCLEOTIDE SEQUENCE [LARGE SCALE GENOMIC DNA]</scope>
    <source>
        <strain evidence="7 8">67</strain>
    </source>
</reference>
<dbReference type="RefSeq" id="WP_110274005.1">
    <property type="nucleotide sequence ID" value="NZ_QJJG01000007.1"/>
</dbReference>
<dbReference type="GO" id="GO:0043709">
    <property type="term" value="P:cell adhesion involved in single-species biofilm formation"/>
    <property type="evidence" value="ECO:0007669"/>
    <property type="project" value="TreeGrafter"/>
</dbReference>
<protein>
    <submittedName>
        <fullName evidence="7">Type 1 fimbria pilin</fullName>
    </submittedName>
</protein>
<accession>A0A318FPF8</accession>
<evidence type="ECO:0000256" key="1">
    <source>
        <dbReference type="ARBA" id="ARBA00004561"/>
    </source>
</evidence>
<dbReference type="AlphaFoldDB" id="A0A318FPF8"/>
<keyword evidence="4" id="KW-0281">Fimbrium</keyword>
<evidence type="ECO:0000256" key="4">
    <source>
        <dbReference type="ARBA" id="ARBA00023263"/>
    </source>
</evidence>
<dbReference type="PANTHER" id="PTHR33420:SF3">
    <property type="entry name" value="FIMBRIAL SUBUNIT ELFA"/>
    <property type="match status" value="1"/>
</dbReference>
<feature type="signal peptide" evidence="5">
    <location>
        <begin position="1"/>
        <end position="23"/>
    </location>
</feature>
<keyword evidence="3 5" id="KW-0732">Signal</keyword>
<comment type="subcellular location">
    <subcellularLocation>
        <location evidence="1">Fimbrium</location>
    </subcellularLocation>
</comment>
<dbReference type="Gene3D" id="2.60.40.1090">
    <property type="entry name" value="Fimbrial-type adhesion domain"/>
    <property type="match status" value="1"/>
</dbReference>
<evidence type="ECO:0000256" key="5">
    <source>
        <dbReference type="SAM" id="SignalP"/>
    </source>
</evidence>
<dbReference type="GO" id="GO:0009289">
    <property type="term" value="C:pilus"/>
    <property type="evidence" value="ECO:0007669"/>
    <property type="project" value="UniProtKB-SubCell"/>
</dbReference>
<gene>
    <name evidence="7" type="ORF">DET57_10789</name>
</gene>
<evidence type="ECO:0000313" key="7">
    <source>
        <dbReference type="EMBL" id="PXW45296.1"/>
    </source>
</evidence>
<feature type="chain" id="PRO_5016449186" evidence="5">
    <location>
        <begin position="24"/>
        <end position="183"/>
    </location>
</feature>
<dbReference type="SUPFAM" id="SSF49401">
    <property type="entry name" value="Bacterial adhesins"/>
    <property type="match status" value="1"/>
</dbReference>
<comment type="caution">
    <text evidence="7">The sequence shown here is derived from an EMBL/GenBank/DDBJ whole genome shotgun (WGS) entry which is preliminary data.</text>
</comment>
<dbReference type="Proteomes" id="UP000247485">
    <property type="component" value="Unassembled WGS sequence"/>
</dbReference>
<dbReference type="Pfam" id="PF00419">
    <property type="entry name" value="Fimbrial"/>
    <property type="match status" value="1"/>
</dbReference>
<dbReference type="InterPro" id="IPR036937">
    <property type="entry name" value="Adhesion_dom_fimbrial_sf"/>
</dbReference>
<dbReference type="EMBL" id="QJJG01000007">
    <property type="protein sequence ID" value="PXW45296.1"/>
    <property type="molecule type" value="Genomic_DNA"/>
</dbReference>
<evidence type="ECO:0000313" key="8">
    <source>
        <dbReference type="Proteomes" id="UP000247485"/>
    </source>
</evidence>